<evidence type="ECO:0000256" key="2">
    <source>
        <dbReference type="SAM" id="SignalP"/>
    </source>
</evidence>
<evidence type="ECO:0000313" key="4">
    <source>
        <dbReference type="Proteomes" id="UP000094527"/>
    </source>
</evidence>
<keyword evidence="1" id="KW-0472">Membrane</keyword>
<feature type="transmembrane region" description="Helical" evidence="1">
    <location>
        <begin position="471"/>
        <end position="491"/>
    </location>
</feature>
<reference evidence="3 4" key="1">
    <citation type="journal article" date="2016" name="Genome Biol. Evol.">
        <title>Gene Family Evolution Reflects Adaptation to Soil Environmental Stressors in the Genome of the Collembolan Orchesella cincta.</title>
        <authorList>
            <person name="Faddeeva-Vakhrusheva A."/>
            <person name="Derks M.F."/>
            <person name="Anvar S.Y."/>
            <person name="Agamennone V."/>
            <person name="Suring W."/>
            <person name="Smit S."/>
            <person name="van Straalen N.M."/>
            <person name="Roelofs D."/>
        </authorList>
    </citation>
    <scope>NUCLEOTIDE SEQUENCE [LARGE SCALE GENOMIC DNA]</scope>
    <source>
        <tissue evidence="3">Mixed pool</tissue>
    </source>
</reference>
<accession>A0A1D2NHW2</accession>
<gene>
    <name evidence="3" type="ORF">Ocin01_01838</name>
</gene>
<keyword evidence="2" id="KW-0732">Signal</keyword>
<proteinExistence type="predicted"/>
<feature type="chain" id="PRO_5008905582" evidence="2">
    <location>
        <begin position="32"/>
        <end position="655"/>
    </location>
</feature>
<dbReference type="Proteomes" id="UP000094527">
    <property type="component" value="Unassembled WGS sequence"/>
</dbReference>
<keyword evidence="4" id="KW-1185">Reference proteome</keyword>
<name>A0A1D2NHW2_ORCCI</name>
<evidence type="ECO:0000256" key="1">
    <source>
        <dbReference type="SAM" id="Phobius"/>
    </source>
</evidence>
<feature type="signal peptide" evidence="2">
    <location>
        <begin position="1"/>
        <end position="31"/>
    </location>
</feature>
<sequence length="655" mass="74682">MVGKRCFLHKTLVTLWFYIGLILLLQCVTNAAGDADNATTEHSIATPDNLPLCASDFIGNEIRATTDNMIKYMDSCNHNESEYWRTTWFNVNAHSTGNAWHKKVCNFFLLQHCNGTHCVCGDRKTFGADLEYVSRSDEKQTCFAKDMEPCSRYHMTLKRSLAAPWEKKDAKVIQYLVPADAWGNKDCRAKINLDCATDGFWCQTVKEENKNLIFSTRCIRKEFGNGRSGQGEFHVSSELVLLFGMTLLQRFSVASGDVNFYGALASPLKPIICSSSFNEYIVNIELPVGNRYMLKHGDKCNRTVSEEWRSTWLTSTKHSFNPSWHHQVCNFYLLQQCNGSHCDCGDKATFGVELEYVPPTKNSFQTCFAKELESCSQYTEDFSGKFRGEEKRRAVIQQYLVPAEAWGSNCTPKVNLGCGNSSYWCKPVQEGTNENVISMATICSEVTLDSVPQQEFLDFYAHFLSRSAAAVFLWIIALGMDEYIYLLNILFSMQKNWCDGKAAAMELERKISKEIGSVVIFSHIQPLMPLILHLQGRYSRRYWPARVLQRKIYDSWPVVILYALNDLLYSYMGFFGTIIMAAVVELFIVVTNFCLLQLQLWERATTGTGKVWKILTRYRQLQIFNRIGNGEFSHTLMPAMVLGGMITQISALQRY</sequence>
<organism evidence="3 4">
    <name type="scientific">Orchesella cincta</name>
    <name type="common">Springtail</name>
    <name type="synonym">Podura cincta</name>
    <dbReference type="NCBI Taxonomy" id="48709"/>
    <lineage>
        <taxon>Eukaryota</taxon>
        <taxon>Metazoa</taxon>
        <taxon>Ecdysozoa</taxon>
        <taxon>Arthropoda</taxon>
        <taxon>Hexapoda</taxon>
        <taxon>Collembola</taxon>
        <taxon>Entomobryomorpha</taxon>
        <taxon>Entomobryoidea</taxon>
        <taxon>Orchesellidae</taxon>
        <taxon>Orchesellinae</taxon>
        <taxon>Orchesella</taxon>
    </lineage>
</organism>
<feature type="transmembrane region" description="Helical" evidence="1">
    <location>
        <begin position="571"/>
        <end position="595"/>
    </location>
</feature>
<keyword evidence="1" id="KW-0812">Transmembrane</keyword>
<comment type="caution">
    <text evidence="3">The sequence shown here is derived from an EMBL/GenBank/DDBJ whole genome shotgun (WGS) entry which is preliminary data.</text>
</comment>
<protein>
    <submittedName>
        <fullName evidence="3">Uncharacterized protein</fullName>
    </submittedName>
</protein>
<evidence type="ECO:0000313" key="3">
    <source>
        <dbReference type="EMBL" id="ODN04831.1"/>
    </source>
</evidence>
<dbReference type="OrthoDB" id="10686348at2759"/>
<dbReference type="AlphaFoldDB" id="A0A1D2NHW2"/>
<feature type="transmembrane region" description="Helical" evidence="1">
    <location>
        <begin position="515"/>
        <end position="534"/>
    </location>
</feature>
<dbReference type="EMBL" id="LJIJ01000035">
    <property type="protein sequence ID" value="ODN04831.1"/>
    <property type="molecule type" value="Genomic_DNA"/>
</dbReference>
<keyword evidence="1" id="KW-1133">Transmembrane helix</keyword>